<dbReference type="STRING" id="698762.SAMN00808754_1665"/>
<proteinExistence type="predicted"/>
<gene>
    <name evidence="1" type="ORF">SAMN00808754_1665</name>
</gene>
<organism evidence="1 2">
    <name type="scientific">Thermanaeromonas toyohensis ToBE</name>
    <dbReference type="NCBI Taxonomy" id="698762"/>
    <lineage>
        <taxon>Bacteria</taxon>
        <taxon>Bacillati</taxon>
        <taxon>Bacillota</taxon>
        <taxon>Clostridia</taxon>
        <taxon>Neomoorellales</taxon>
        <taxon>Neomoorellaceae</taxon>
        <taxon>Thermanaeromonas</taxon>
    </lineage>
</organism>
<evidence type="ECO:0000313" key="1">
    <source>
        <dbReference type="EMBL" id="SMB96813.1"/>
    </source>
</evidence>
<reference evidence="1 2" key="1">
    <citation type="submission" date="2017-04" db="EMBL/GenBank/DDBJ databases">
        <authorList>
            <person name="Afonso C.L."/>
            <person name="Miller P.J."/>
            <person name="Scott M.A."/>
            <person name="Spackman E."/>
            <person name="Goraichik I."/>
            <person name="Dimitrov K.M."/>
            <person name="Suarez D.L."/>
            <person name="Swayne D.E."/>
        </authorList>
    </citation>
    <scope>NUCLEOTIDE SEQUENCE [LARGE SCALE GENOMIC DNA]</scope>
    <source>
        <strain evidence="1 2">ToBE</strain>
    </source>
</reference>
<evidence type="ECO:0000313" key="2">
    <source>
        <dbReference type="Proteomes" id="UP000192569"/>
    </source>
</evidence>
<protein>
    <submittedName>
        <fullName evidence="1">Uncharacterized protein</fullName>
    </submittedName>
</protein>
<dbReference type="EMBL" id="LT838272">
    <property type="protein sequence ID" value="SMB96813.1"/>
    <property type="molecule type" value="Genomic_DNA"/>
</dbReference>
<accession>A0A1W1VU60</accession>
<name>A0A1W1VU60_9FIRM</name>
<dbReference type="AlphaFoldDB" id="A0A1W1VU60"/>
<keyword evidence="2" id="KW-1185">Reference proteome</keyword>
<sequence>MCELYVLVFSPGDGPHLRAFRAVVQLVVTAMAATRGLDAETVEFGSQVYLAIKGDTQEIAAFAEELNRQTGLGGFTVLLGGRGDVSTLRRLHRRGVVRCAMA</sequence>
<dbReference type="Proteomes" id="UP000192569">
    <property type="component" value="Chromosome I"/>
</dbReference>